<dbReference type="FunFam" id="1.20.120.1750:FF:000002">
    <property type="entry name" value="RBR-type E3 ubiquitin transferase"/>
    <property type="match status" value="1"/>
</dbReference>
<evidence type="ECO:0000256" key="1">
    <source>
        <dbReference type="ARBA" id="ARBA00001798"/>
    </source>
</evidence>
<evidence type="ECO:0000259" key="11">
    <source>
        <dbReference type="PROSITE" id="PS51873"/>
    </source>
</evidence>
<evidence type="ECO:0000256" key="8">
    <source>
        <dbReference type="ARBA" id="ARBA00022833"/>
    </source>
</evidence>
<reference evidence="12 13" key="1">
    <citation type="submission" date="2020-08" db="EMBL/GenBank/DDBJ databases">
        <authorList>
            <person name="Koutsovoulos G."/>
            <person name="Danchin GJ E."/>
        </authorList>
    </citation>
    <scope>NUCLEOTIDE SEQUENCE [LARGE SCALE GENOMIC DNA]</scope>
</reference>
<dbReference type="SMART" id="SM00647">
    <property type="entry name" value="IBR"/>
    <property type="match status" value="2"/>
</dbReference>
<dbReference type="InterPro" id="IPR045840">
    <property type="entry name" value="Ariadne"/>
</dbReference>
<keyword evidence="8" id="KW-0862">Zinc</keyword>
<keyword evidence="5" id="KW-0677">Repeat</keyword>
<keyword evidence="7" id="KW-0833">Ubl conjugation pathway</keyword>
<organism evidence="12 13">
    <name type="scientific">Meloidogyne enterolobii</name>
    <name type="common">Root-knot nematode worm</name>
    <name type="synonym">Meloidogyne mayaguensis</name>
    <dbReference type="NCBI Taxonomy" id="390850"/>
    <lineage>
        <taxon>Eukaryota</taxon>
        <taxon>Metazoa</taxon>
        <taxon>Ecdysozoa</taxon>
        <taxon>Nematoda</taxon>
        <taxon>Chromadorea</taxon>
        <taxon>Rhabditida</taxon>
        <taxon>Tylenchina</taxon>
        <taxon>Tylenchomorpha</taxon>
        <taxon>Tylenchoidea</taxon>
        <taxon>Meloidogynidae</taxon>
        <taxon>Meloidogyninae</taxon>
        <taxon>Meloidogyne</taxon>
    </lineage>
</organism>
<dbReference type="Pfam" id="PF01485">
    <property type="entry name" value="IBR"/>
    <property type="match status" value="1"/>
</dbReference>
<evidence type="ECO:0000259" key="10">
    <source>
        <dbReference type="PROSITE" id="PS50089"/>
    </source>
</evidence>
<comment type="caution">
    <text evidence="12">The sequence shown here is derived from an EMBL/GenBank/DDBJ whole genome shotgun (WGS) entry which is preliminary data.</text>
</comment>
<evidence type="ECO:0000256" key="4">
    <source>
        <dbReference type="ARBA" id="ARBA00022723"/>
    </source>
</evidence>
<dbReference type="Pfam" id="PF22191">
    <property type="entry name" value="IBR_1"/>
    <property type="match status" value="1"/>
</dbReference>
<dbReference type="GO" id="GO:0016567">
    <property type="term" value="P:protein ubiquitination"/>
    <property type="evidence" value="ECO:0007669"/>
    <property type="project" value="InterPro"/>
</dbReference>
<sequence>MLIIFITNFQTIKATNVQSNNSSSTHIGCLVCGRSLFYKLMAPPHGSAAKADFEILTVDNLQERMNKIATSLQATIEKPLPVCWALLQECKWSCDSAVLRYVNAGCKIPAKFCGAYNPKDPKESDPQQLYSSKGKSCILCDDEHVAVQGLNCAHLFCTECWDAYIRQKVVAENTCIIQCPDTNCAVLLDRFTLFRLCKDTSVHQRYRQQEAQRYVMWNTKIKPCPGVGCTLYSLTQFWSDSARVACTCGNIYCSDCGYSWHEPINCALLAMWMRSISSDHKNLSWIHSNTKPCPKCKVPIEKNRGCNHMSCTTASCRYQFCWVCMGDWKLHMAASPFRCNRFEGGGDIAKKLGATIDKKQKDKQMSELNAQRFIFYAGRYANHEQSLKFEHKFRQQLEEKMKQYQTRSKGSYLDAAFIKDAVEALGIARRVLQFSYALAYFLKADSLSTVIFVDNQEFIERPTEELSSLLEQSDINAMDETELKRMKTNAVAVTNNLKKSCKNLLNHAYDGAKNKEWKYCEDLMGDLKSGTMEQN</sequence>
<proteinExistence type="predicted"/>
<gene>
    <name evidence="12" type="ORF">MENT_LOCUS9439</name>
</gene>
<dbReference type="PROSITE" id="PS50089">
    <property type="entry name" value="ZF_RING_2"/>
    <property type="match status" value="1"/>
</dbReference>
<dbReference type="PANTHER" id="PTHR11685">
    <property type="entry name" value="RBR FAMILY RING FINGER AND IBR DOMAIN-CONTAINING"/>
    <property type="match status" value="1"/>
</dbReference>
<keyword evidence="3" id="KW-0808">Transferase</keyword>
<evidence type="ECO:0000256" key="3">
    <source>
        <dbReference type="ARBA" id="ARBA00022679"/>
    </source>
</evidence>
<dbReference type="SUPFAM" id="SSF57850">
    <property type="entry name" value="RING/U-box"/>
    <property type="match status" value="3"/>
</dbReference>
<evidence type="ECO:0000313" key="12">
    <source>
        <dbReference type="EMBL" id="CAD2148763.1"/>
    </source>
</evidence>
<dbReference type="CDD" id="cd20356">
    <property type="entry name" value="Rcat_RBR_HHARI-like"/>
    <property type="match status" value="1"/>
</dbReference>
<dbReference type="InterPro" id="IPR002867">
    <property type="entry name" value="IBR_dom"/>
</dbReference>
<dbReference type="AlphaFoldDB" id="A0A6V7U883"/>
<dbReference type="InterPro" id="IPR044066">
    <property type="entry name" value="TRIAD_supradom"/>
</dbReference>
<dbReference type="Gene3D" id="3.30.40.10">
    <property type="entry name" value="Zinc/RING finger domain, C3HC4 (zinc finger)"/>
    <property type="match status" value="1"/>
</dbReference>
<dbReference type="EC" id="2.3.2.31" evidence="2"/>
<evidence type="ECO:0000256" key="5">
    <source>
        <dbReference type="ARBA" id="ARBA00022737"/>
    </source>
</evidence>
<keyword evidence="6 9" id="KW-0863">Zinc-finger</keyword>
<accession>A0A6V7U883</accession>
<protein>
    <recommendedName>
        <fullName evidence="2">RBR-type E3 ubiquitin transferase</fullName>
        <ecNumber evidence="2">2.3.2.31</ecNumber>
    </recommendedName>
</protein>
<evidence type="ECO:0000256" key="2">
    <source>
        <dbReference type="ARBA" id="ARBA00012251"/>
    </source>
</evidence>
<feature type="domain" description="RING-type" evidence="11">
    <location>
        <begin position="133"/>
        <end position="343"/>
    </location>
</feature>
<dbReference type="OrthoDB" id="10009520at2759"/>
<dbReference type="InterPro" id="IPR031127">
    <property type="entry name" value="E3_UB_ligase_RBR"/>
</dbReference>
<evidence type="ECO:0000256" key="7">
    <source>
        <dbReference type="ARBA" id="ARBA00022786"/>
    </source>
</evidence>
<evidence type="ECO:0000256" key="9">
    <source>
        <dbReference type="PROSITE-ProRule" id="PRU00175"/>
    </source>
</evidence>
<dbReference type="InterPro" id="IPR001841">
    <property type="entry name" value="Znf_RING"/>
</dbReference>
<comment type="catalytic activity">
    <reaction evidence="1">
        <text>[E2 ubiquitin-conjugating enzyme]-S-ubiquitinyl-L-cysteine + [acceptor protein]-L-lysine = [E2 ubiquitin-conjugating enzyme]-L-cysteine + [acceptor protein]-N(6)-ubiquitinyl-L-lysine.</text>
        <dbReference type="EC" id="2.3.2.31"/>
    </reaction>
</comment>
<dbReference type="PROSITE" id="PS51873">
    <property type="entry name" value="TRIAD"/>
    <property type="match status" value="1"/>
</dbReference>
<dbReference type="GO" id="GO:0061630">
    <property type="term" value="F:ubiquitin protein ligase activity"/>
    <property type="evidence" value="ECO:0007669"/>
    <property type="project" value="UniProtKB-EC"/>
</dbReference>
<name>A0A6V7U883_MELEN</name>
<dbReference type="EMBL" id="CAJEWN010000042">
    <property type="protein sequence ID" value="CAD2148763.1"/>
    <property type="molecule type" value="Genomic_DNA"/>
</dbReference>
<dbReference type="Gene3D" id="1.20.120.1750">
    <property type="match status" value="1"/>
</dbReference>
<dbReference type="GO" id="GO:0008270">
    <property type="term" value="F:zinc ion binding"/>
    <property type="evidence" value="ECO:0007669"/>
    <property type="project" value="UniProtKB-KW"/>
</dbReference>
<evidence type="ECO:0000256" key="6">
    <source>
        <dbReference type="ARBA" id="ARBA00022771"/>
    </source>
</evidence>
<dbReference type="InterPro" id="IPR013083">
    <property type="entry name" value="Znf_RING/FYVE/PHD"/>
</dbReference>
<feature type="domain" description="RING-type" evidence="10">
    <location>
        <begin position="137"/>
        <end position="180"/>
    </location>
</feature>
<dbReference type="Proteomes" id="UP000580250">
    <property type="component" value="Unassembled WGS sequence"/>
</dbReference>
<evidence type="ECO:0000313" key="13">
    <source>
        <dbReference type="Proteomes" id="UP000580250"/>
    </source>
</evidence>
<dbReference type="Pfam" id="PF19422">
    <property type="entry name" value="Ariadne"/>
    <property type="match status" value="1"/>
</dbReference>
<keyword evidence="4" id="KW-0479">Metal-binding</keyword>